<dbReference type="AlphaFoldDB" id="E7QUR2"/>
<evidence type="ECO:0000256" key="2">
    <source>
        <dbReference type="ARBA" id="ARBA00012782"/>
    </source>
</evidence>
<dbReference type="Pfam" id="PF13382">
    <property type="entry name" value="Adenine_deam_C"/>
    <property type="match status" value="1"/>
</dbReference>
<evidence type="ECO:0000313" key="10">
    <source>
        <dbReference type="Proteomes" id="UP000184203"/>
    </source>
</evidence>
<dbReference type="PROSITE" id="PS01137">
    <property type="entry name" value="TATD_1"/>
    <property type="match status" value="1"/>
</dbReference>
<evidence type="ECO:0000313" key="7">
    <source>
        <dbReference type="EMBL" id="EFW91719.1"/>
    </source>
</evidence>
<evidence type="ECO:0000313" key="8">
    <source>
        <dbReference type="EMBL" id="SHJ96182.1"/>
    </source>
</evidence>
<dbReference type="eggNOG" id="arCOG00693">
    <property type="taxonomic scope" value="Archaea"/>
</dbReference>
<dbReference type="RefSeq" id="WP_007980366.1">
    <property type="nucleotide sequence ID" value="NZ_AEMG01000012.1"/>
</dbReference>
<accession>E7QUR2</accession>
<sequence>MNELQPVALGDEPADLVIRNGRVLMPELCEFQARDVVVKNNRVAALPEDGTESIGDETTVINASDRVVTPGFIDAHTHIDLHQTFENAYHYALEGGTTTVVTEVSGFGPTFGVEGVEQLLAATSYLPIRVFATVPPQPLIDTFEPARADAESLTDLLGDARVVGVGETDWIHAVGRDSPTEELYERAHLEGKTVTGHGAGCSGEKLQAFATIVDDDHESITGEDIIERVENGIHAVGRCGSIRDDMAAVGEAYEEVGAAEISLSTDGMWPRELIGEGYMDVVVRRAIEEGVAPADAIRMATLNPARHFDLPNLGSLAPGNIADILLIDDLETVNVTTVINGGEVVYNNHETTVAPRSYEYPDHFYDSVNVSTDPEEFRVPADVADDGEVRAIEYREGLISGQTRVRPPVEDGELVAAPEDGLLKVTLLDRHPDGDGTGFTGFVTGFGPVEGAVATSLVWETPGVLALGSGEDLRRAVAHVNEMGGGWAVVRDGDVVAELPTRIAGVCSDLEVEETAKLYTAIESAFRSLGTDVERPMIGIQTLTFPGVPSLKLSFSGYADIFSREIVGLTPE</sequence>
<dbReference type="InterPro" id="IPR026912">
    <property type="entry name" value="Adenine_deam_C"/>
</dbReference>
<dbReference type="Proteomes" id="UP000184203">
    <property type="component" value="Unassembled WGS sequence"/>
</dbReference>
<gene>
    <name evidence="8" type="ORF">SAMN05444342_0083</name>
    <name evidence="7" type="ORF">ZOD2009_12737</name>
</gene>
<dbReference type="EMBL" id="FRAN01000001">
    <property type="protein sequence ID" value="SHJ96182.1"/>
    <property type="molecule type" value="Genomic_DNA"/>
</dbReference>
<dbReference type="EMBL" id="AEMG01000012">
    <property type="protein sequence ID" value="EFW91719.1"/>
    <property type="molecule type" value="Genomic_DNA"/>
</dbReference>
<reference evidence="7 9" key="1">
    <citation type="journal article" date="2014" name="ISME J.">
        <title>Trehalose/2-sulfotrehalose biosynthesis and glycine-betaine uptake are widely spread mechanisms for osmoadaptation in the Halobacteriales.</title>
        <authorList>
            <person name="Youssef N.H."/>
            <person name="Savage-Ashlock K.N."/>
            <person name="McCully A.L."/>
            <person name="Luedtke B."/>
            <person name="Shaw E.I."/>
            <person name="Hoff W.D."/>
            <person name="Elshahed M.S."/>
        </authorList>
    </citation>
    <scope>NUCLEOTIDE SEQUENCE [LARGE SCALE GENOMIC DNA]</scope>
    <source>
        <strain evidence="7 9">DX253</strain>
    </source>
</reference>
<dbReference type="InterPro" id="IPR018228">
    <property type="entry name" value="DNase_TatD-rel_CS"/>
</dbReference>
<dbReference type="InterPro" id="IPR032466">
    <property type="entry name" value="Metal_Hydrolase"/>
</dbReference>
<dbReference type="OrthoDB" id="8791at2157"/>
<protein>
    <recommendedName>
        <fullName evidence="2">adenine deaminase</fullName>
        <ecNumber evidence="2">3.5.4.2</ecNumber>
    </recommendedName>
</protein>
<dbReference type="PANTHER" id="PTHR11113">
    <property type="entry name" value="N-ACETYLGLUCOSAMINE-6-PHOSPHATE DEACETYLASE"/>
    <property type="match status" value="1"/>
</dbReference>
<dbReference type="Proteomes" id="UP000003751">
    <property type="component" value="Unassembled WGS sequence"/>
</dbReference>
<dbReference type="InterPro" id="IPR006680">
    <property type="entry name" value="Amidohydro-rel"/>
</dbReference>
<dbReference type="GO" id="GO:0000034">
    <property type="term" value="F:adenine deaminase activity"/>
    <property type="evidence" value="ECO:0007669"/>
    <property type="project" value="UniProtKB-EC"/>
</dbReference>
<dbReference type="PATRIC" id="fig|797209.4.peg.2504"/>
<dbReference type="SUPFAM" id="SSF51556">
    <property type="entry name" value="Metallo-dependent hydrolases"/>
    <property type="match status" value="1"/>
</dbReference>
<reference evidence="8" key="2">
    <citation type="submission" date="2016-11" db="EMBL/GenBank/DDBJ databases">
        <authorList>
            <person name="Jaros S."/>
            <person name="Januszkiewicz K."/>
            <person name="Wedrychowicz H."/>
        </authorList>
    </citation>
    <scope>NUCLEOTIDE SEQUENCE [LARGE SCALE GENOMIC DNA]</scope>
    <source>
        <strain evidence="8">DX253</strain>
    </source>
</reference>
<feature type="domain" description="Adenine deaminase C-terminal" evidence="6">
    <location>
        <begin position="400"/>
        <end position="561"/>
    </location>
</feature>
<comment type="similarity">
    <text evidence="1">Belongs to the metallo-dependent hydrolases superfamily. Adenine deaminase family.</text>
</comment>
<evidence type="ECO:0000256" key="3">
    <source>
        <dbReference type="ARBA" id="ARBA00022801"/>
    </source>
</evidence>
<dbReference type="Pfam" id="PF01979">
    <property type="entry name" value="Amidohydro_1"/>
    <property type="match status" value="1"/>
</dbReference>
<dbReference type="InterPro" id="IPR011059">
    <property type="entry name" value="Metal-dep_hydrolase_composite"/>
</dbReference>
<reference evidence="10" key="3">
    <citation type="submission" date="2016-11" db="EMBL/GenBank/DDBJ databases">
        <authorList>
            <person name="Varghese N."/>
            <person name="Submissions S."/>
        </authorList>
    </citation>
    <scope>NUCLEOTIDE SEQUENCE [LARGE SCALE GENOMIC DNA]</scope>
    <source>
        <strain evidence="10">DX253</strain>
    </source>
</reference>
<keyword evidence="10" id="KW-1185">Reference proteome</keyword>
<evidence type="ECO:0000259" key="5">
    <source>
        <dbReference type="Pfam" id="PF01979"/>
    </source>
</evidence>
<comment type="catalytic activity">
    <reaction evidence="4">
        <text>adenine + H2O + H(+) = hypoxanthine + NH4(+)</text>
        <dbReference type="Rhea" id="RHEA:23688"/>
        <dbReference type="ChEBI" id="CHEBI:15377"/>
        <dbReference type="ChEBI" id="CHEBI:15378"/>
        <dbReference type="ChEBI" id="CHEBI:16708"/>
        <dbReference type="ChEBI" id="CHEBI:17368"/>
        <dbReference type="ChEBI" id="CHEBI:28938"/>
        <dbReference type="EC" id="3.5.4.2"/>
    </reaction>
</comment>
<evidence type="ECO:0000256" key="1">
    <source>
        <dbReference type="ARBA" id="ARBA00006773"/>
    </source>
</evidence>
<evidence type="ECO:0000259" key="6">
    <source>
        <dbReference type="Pfam" id="PF13382"/>
    </source>
</evidence>
<evidence type="ECO:0000256" key="4">
    <source>
        <dbReference type="ARBA" id="ARBA00047720"/>
    </source>
</evidence>
<dbReference type="PANTHER" id="PTHR11113:SF2">
    <property type="entry name" value="ADENINE DEAMINASE"/>
    <property type="match status" value="1"/>
</dbReference>
<organism evidence="7 9">
    <name type="scientific">Haladaptatus paucihalophilus DX253</name>
    <dbReference type="NCBI Taxonomy" id="797209"/>
    <lineage>
        <taxon>Archaea</taxon>
        <taxon>Methanobacteriati</taxon>
        <taxon>Methanobacteriota</taxon>
        <taxon>Stenosarchaea group</taxon>
        <taxon>Halobacteria</taxon>
        <taxon>Halobacteriales</taxon>
        <taxon>Haladaptataceae</taxon>
        <taxon>Haladaptatus</taxon>
    </lineage>
</organism>
<name>E7QUR2_HALPU</name>
<keyword evidence="3" id="KW-0378">Hydrolase</keyword>
<dbReference type="SUPFAM" id="SSF51338">
    <property type="entry name" value="Composite domain of metallo-dependent hydrolases"/>
    <property type="match status" value="1"/>
</dbReference>
<evidence type="ECO:0000313" key="9">
    <source>
        <dbReference type="Proteomes" id="UP000003751"/>
    </source>
</evidence>
<feature type="domain" description="Amidohydrolase-related" evidence="5">
    <location>
        <begin position="67"/>
        <end position="345"/>
    </location>
</feature>
<dbReference type="Gene3D" id="2.30.40.10">
    <property type="entry name" value="Urease, subunit C, domain 1"/>
    <property type="match status" value="1"/>
</dbReference>
<dbReference type="STRING" id="797209.GCA_000376445_00853"/>
<dbReference type="EC" id="3.5.4.2" evidence="2"/>
<dbReference type="Gene3D" id="3.20.20.140">
    <property type="entry name" value="Metal-dependent hydrolases"/>
    <property type="match status" value="1"/>
</dbReference>
<proteinExistence type="inferred from homology"/>